<feature type="domain" description="Cadherin" evidence="14">
    <location>
        <begin position="582"/>
        <end position="685"/>
    </location>
</feature>
<proteinExistence type="predicted"/>
<dbReference type="GO" id="GO:0009653">
    <property type="term" value="P:anatomical structure morphogenesis"/>
    <property type="evidence" value="ECO:0007669"/>
    <property type="project" value="UniProtKB-ARBA"/>
</dbReference>
<keyword evidence="9 13" id="KW-1133">Transmembrane helix</keyword>
<dbReference type="PANTHER" id="PTHR24028">
    <property type="entry name" value="CADHERIN-87A"/>
    <property type="match status" value="1"/>
</dbReference>
<dbReference type="FunFam" id="2.60.40.60:FF:000006">
    <property type="entry name" value="Protocadherin alpha 2"/>
    <property type="match status" value="1"/>
</dbReference>
<evidence type="ECO:0000256" key="10">
    <source>
        <dbReference type="ARBA" id="ARBA00023136"/>
    </source>
</evidence>
<dbReference type="PRINTS" id="PR00205">
    <property type="entry name" value="CADHERIN"/>
</dbReference>
<dbReference type="InterPro" id="IPR032455">
    <property type="entry name" value="Cadherin_C"/>
</dbReference>
<dbReference type="Gene3D" id="2.60.40.60">
    <property type="entry name" value="Cadherins"/>
    <property type="match status" value="6"/>
</dbReference>
<keyword evidence="7 12" id="KW-0106">Calcium</keyword>
<dbReference type="AlphaFoldDB" id="A0A6P8V915"/>
<comment type="subcellular location">
    <subcellularLocation>
        <location evidence="2">Cell membrane</location>
        <topology evidence="2">Single-pass type I membrane protein</topology>
    </subcellularLocation>
</comment>
<dbReference type="SUPFAM" id="SSF49313">
    <property type="entry name" value="Cadherin-like"/>
    <property type="match status" value="6"/>
</dbReference>
<keyword evidence="6" id="KW-0677">Repeat</keyword>
<dbReference type="Pfam" id="PF08266">
    <property type="entry name" value="Cadherin_2"/>
    <property type="match status" value="1"/>
</dbReference>
<dbReference type="InterPro" id="IPR050174">
    <property type="entry name" value="Protocadherin/Cadherin-CA"/>
</dbReference>
<dbReference type="Pfam" id="PF00028">
    <property type="entry name" value="Cadherin"/>
    <property type="match status" value="5"/>
</dbReference>
<evidence type="ECO:0000256" key="5">
    <source>
        <dbReference type="ARBA" id="ARBA00022729"/>
    </source>
</evidence>
<dbReference type="FunFam" id="2.60.40.60:FF:000018">
    <property type="entry name" value="Protocadherin gamma c3"/>
    <property type="match status" value="1"/>
</dbReference>
<keyword evidence="15" id="KW-1185">Reference proteome</keyword>
<dbReference type="RefSeq" id="XP_034086789.1">
    <property type="nucleotide sequence ID" value="XM_034230898.1"/>
</dbReference>
<keyword evidence="11" id="KW-0325">Glycoprotein</keyword>
<evidence type="ECO:0000313" key="16">
    <source>
        <dbReference type="RefSeq" id="XP_034086789.1"/>
    </source>
</evidence>
<dbReference type="FunFam" id="2.60.40.60:FF:000004">
    <property type="entry name" value="Protocadherin 1 gamma 2"/>
    <property type="match status" value="1"/>
</dbReference>
<evidence type="ECO:0000256" key="3">
    <source>
        <dbReference type="ARBA" id="ARBA00022475"/>
    </source>
</evidence>
<dbReference type="InterPro" id="IPR002126">
    <property type="entry name" value="Cadherin-like_dom"/>
</dbReference>
<feature type="domain" description="Cadherin" evidence="14">
    <location>
        <begin position="136"/>
        <end position="244"/>
    </location>
</feature>
<sequence length="806" mass="89852">MVDQIPQLFGTRYVCVFLFLSAMIDTVSTVTHYSVPEEMEEGSVVANLATDLGLHVKTLKGRKMRVDVVGNKKYIDINKDTGELFIVERIDRELLCPLKTTTYCVLKLDATIENPIRMFNIEVEITDINDNAPHFRRGTMHLDISESSPVGERFSLNNAADPDVGTNSVNNYHLSSSEHFALEIQTGRDGSKFADLILKKALDREQQAVHNLILTAVDGGVPTRTGTASIIVRVLDVNDNAPSFDKDKYIIDVMENSPIGSLVIQLNATDLDEGSNSDIIYSYSLYTSERTQQVFNLNPENGEIRVKEMINYEDFKLYEMEVIVSDKGPNSLTGQCKLTIQVADMNDNHPEISIKSFQSPIKENIELDTVIAVVSVSDKDSGDNGVVDLHIPDNMPFKLRESSDNYYELVVSEPLDRERVPEYDITFTVTDRGSPPLSDNETMTLELLDVNDNVPQFPKSFYTIRVEENNAPGALLSSPTAFDPDLHENQYLVYFILEREIANTSMSMLFSINPENGNLYALKTFDFEIEKEFLFHIEARDSGSPPLSSNVTVHIIIVDQNDNAPVIVSPWRAHGSVVEEKIPRSTDKGSLVSKVIALDTDSVHNSRITYQFLQVTDATLFSLDQYNGEIRTMRMFSYRDPRHQRLVVVAKDNGQPALSATVTIKLSTVETAVKAYSDMTEVPLEYDIFSDLNLYLVIGLGSVSFLLLITILVTIVIKCQKPKPSKAAPPCRNSVISEGNSTIADSTLVSNDAYWYSMFLAETRKGKMVVRQPVPKGSRYIVSSLPRGTGLTDTSGSAASTLQYPK</sequence>
<dbReference type="GO" id="GO:0007156">
    <property type="term" value="P:homophilic cell adhesion via plasma membrane adhesion molecules"/>
    <property type="evidence" value="ECO:0007669"/>
    <property type="project" value="InterPro"/>
</dbReference>
<keyword evidence="5" id="KW-0732">Signal</keyword>
<keyword evidence="3" id="KW-1003">Cell membrane</keyword>
<evidence type="ECO:0000259" key="14">
    <source>
        <dbReference type="PROSITE" id="PS50268"/>
    </source>
</evidence>
<feature type="domain" description="Cadherin" evidence="14">
    <location>
        <begin position="245"/>
        <end position="352"/>
    </location>
</feature>
<dbReference type="PROSITE" id="PS50268">
    <property type="entry name" value="CADHERIN_2"/>
    <property type="match status" value="6"/>
</dbReference>
<dbReference type="InterPro" id="IPR013164">
    <property type="entry name" value="Cadherin_N"/>
</dbReference>
<dbReference type="FunFam" id="2.60.40.60:FF:000001">
    <property type="entry name" value="Protocadherin alpha 2"/>
    <property type="match status" value="1"/>
</dbReference>
<organism evidence="15 16">
    <name type="scientific">Gymnodraco acuticeps</name>
    <name type="common">Antarctic dragonfish</name>
    <dbReference type="NCBI Taxonomy" id="8218"/>
    <lineage>
        <taxon>Eukaryota</taxon>
        <taxon>Metazoa</taxon>
        <taxon>Chordata</taxon>
        <taxon>Craniata</taxon>
        <taxon>Vertebrata</taxon>
        <taxon>Euteleostomi</taxon>
        <taxon>Actinopterygii</taxon>
        <taxon>Neopterygii</taxon>
        <taxon>Teleostei</taxon>
        <taxon>Neoteleostei</taxon>
        <taxon>Acanthomorphata</taxon>
        <taxon>Eupercaria</taxon>
        <taxon>Perciformes</taxon>
        <taxon>Notothenioidei</taxon>
        <taxon>Bathydraconidae</taxon>
        <taxon>Gymnodraco</taxon>
    </lineage>
</organism>
<dbReference type="GO" id="GO:0005509">
    <property type="term" value="F:calcium ion binding"/>
    <property type="evidence" value="ECO:0007669"/>
    <property type="project" value="UniProtKB-UniRule"/>
</dbReference>
<dbReference type="Pfam" id="PF16492">
    <property type="entry name" value="Cadherin_C_2"/>
    <property type="match status" value="1"/>
</dbReference>
<evidence type="ECO:0000256" key="8">
    <source>
        <dbReference type="ARBA" id="ARBA00022889"/>
    </source>
</evidence>
<evidence type="ECO:0000256" key="1">
    <source>
        <dbReference type="ARBA" id="ARBA00003436"/>
    </source>
</evidence>
<keyword evidence="8" id="KW-0130">Cell adhesion</keyword>
<dbReference type="GeneID" id="117555874"/>
<evidence type="ECO:0000313" key="15">
    <source>
        <dbReference type="Proteomes" id="UP000515161"/>
    </source>
</evidence>
<keyword evidence="4 13" id="KW-0812">Transmembrane</keyword>
<feature type="domain" description="Cadherin" evidence="14">
    <location>
        <begin position="27"/>
        <end position="135"/>
    </location>
</feature>
<dbReference type="InterPro" id="IPR015919">
    <property type="entry name" value="Cadherin-like_sf"/>
</dbReference>
<evidence type="ECO:0000256" key="11">
    <source>
        <dbReference type="ARBA" id="ARBA00023180"/>
    </source>
</evidence>
<evidence type="ECO:0000256" key="9">
    <source>
        <dbReference type="ARBA" id="ARBA00022989"/>
    </source>
</evidence>
<dbReference type="SMART" id="SM00112">
    <property type="entry name" value="CA"/>
    <property type="match status" value="6"/>
</dbReference>
<comment type="function">
    <text evidence="1">Potential calcium-dependent cell-adhesion protein. May be involved in the establishment and maintenance of specific neuronal connections in the brain.</text>
</comment>
<evidence type="ECO:0000256" key="7">
    <source>
        <dbReference type="ARBA" id="ARBA00022837"/>
    </source>
</evidence>
<dbReference type="FunFam" id="2.60.40.60:FF:000002">
    <property type="entry name" value="Protocadherin alpha 2"/>
    <property type="match status" value="1"/>
</dbReference>
<evidence type="ECO:0000256" key="6">
    <source>
        <dbReference type="ARBA" id="ARBA00022737"/>
    </source>
</evidence>
<name>A0A6P8V915_GYMAC</name>
<evidence type="ECO:0000256" key="4">
    <source>
        <dbReference type="ARBA" id="ARBA00022692"/>
    </source>
</evidence>
<dbReference type="Proteomes" id="UP000515161">
    <property type="component" value="Unplaced"/>
</dbReference>
<protein>
    <submittedName>
        <fullName evidence="16">Protocadherin alpha-C2-like isoform X2</fullName>
    </submittedName>
</protein>
<dbReference type="FunFam" id="2.60.40.60:FF:000129">
    <property type="entry name" value="protocadherin alpha-C2 isoform X1"/>
    <property type="match status" value="1"/>
</dbReference>
<evidence type="ECO:0000256" key="13">
    <source>
        <dbReference type="SAM" id="Phobius"/>
    </source>
</evidence>
<dbReference type="InterPro" id="IPR020894">
    <property type="entry name" value="Cadherin_CS"/>
</dbReference>
<evidence type="ECO:0000256" key="12">
    <source>
        <dbReference type="PROSITE-ProRule" id="PRU00043"/>
    </source>
</evidence>
<accession>A0A6P8V915</accession>
<dbReference type="PANTHER" id="PTHR24028:SF288">
    <property type="entry name" value="PROTOCADHERIN ALPHA-C2-LIKE-RELATED"/>
    <property type="match status" value="1"/>
</dbReference>
<reference evidence="16" key="1">
    <citation type="submission" date="2025-08" db="UniProtKB">
        <authorList>
            <consortium name="RefSeq"/>
        </authorList>
    </citation>
    <scope>IDENTIFICATION</scope>
</reference>
<gene>
    <name evidence="16" type="primary">LOC117555874</name>
</gene>
<keyword evidence="10 13" id="KW-0472">Membrane</keyword>
<dbReference type="PROSITE" id="PS00232">
    <property type="entry name" value="CADHERIN_1"/>
    <property type="match status" value="3"/>
</dbReference>
<dbReference type="GO" id="GO:0005886">
    <property type="term" value="C:plasma membrane"/>
    <property type="evidence" value="ECO:0007669"/>
    <property type="project" value="UniProtKB-SubCell"/>
</dbReference>
<dbReference type="CDD" id="cd11304">
    <property type="entry name" value="Cadherin_repeat"/>
    <property type="match status" value="5"/>
</dbReference>
<feature type="domain" description="Cadherin" evidence="14">
    <location>
        <begin position="458"/>
        <end position="567"/>
    </location>
</feature>
<feature type="domain" description="Cadherin" evidence="14">
    <location>
        <begin position="353"/>
        <end position="457"/>
    </location>
</feature>
<evidence type="ECO:0000256" key="2">
    <source>
        <dbReference type="ARBA" id="ARBA00004251"/>
    </source>
</evidence>
<feature type="transmembrane region" description="Helical" evidence="13">
    <location>
        <begin position="694"/>
        <end position="717"/>
    </location>
</feature>